<reference evidence="7 8" key="1">
    <citation type="journal article" date="2019" name="Environ. Microbiol.">
        <title>Species interactions and distinct microbial communities in high Arctic permafrost affected cryosols are associated with the CH4 and CO2 gas fluxes.</title>
        <authorList>
            <person name="Altshuler I."/>
            <person name="Hamel J."/>
            <person name="Turney S."/>
            <person name="Magnuson E."/>
            <person name="Levesque R."/>
            <person name="Greer C."/>
            <person name="Whyte L.G."/>
        </authorList>
    </citation>
    <scope>NUCLEOTIDE SEQUENCE [LARGE SCALE GENOMIC DNA]</scope>
    <source>
        <strain evidence="7 8">E4</strain>
    </source>
</reference>
<accession>A0A502GPA0</accession>
<evidence type="ECO:0000256" key="1">
    <source>
        <dbReference type="ARBA" id="ARBA00004459"/>
    </source>
</evidence>
<comment type="caution">
    <text evidence="7">The sequence shown here is derived from an EMBL/GenBank/DDBJ whole genome shotgun (WGS) entry which is preliminary data.</text>
</comment>
<evidence type="ECO:0000256" key="4">
    <source>
        <dbReference type="ARBA" id="ARBA00023139"/>
    </source>
</evidence>
<sequence length="171" mass="17330">MKKNTAVSVSSLLLVSLLSGCQSNADQYAADVFTPGQLNAPQETRTVNILSVLPAKIAVDNTDNHNTAVLVGTVIGAIAGGVVGFALGSGGDLATAGGAVGGATIGAVTGSTVNTRNIVEGVSLSYKDDTKIFTSVQAGRACQFTTGLAVVFMTQKNETRIQPNSTCPVNK</sequence>
<comment type="subcellular location">
    <subcellularLocation>
        <location evidence="1">Cell outer membrane</location>
        <topology evidence="1">Lipid-anchor</topology>
    </subcellularLocation>
</comment>
<dbReference type="RefSeq" id="WP_140470483.1">
    <property type="nucleotide sequence ID" value="NZ_RCZD01000002.1"/>
</dbReference>
<dbReference type="PANTHER" id="PTHR35603">
    <property type="match status" value="1"/>
</dbReference>
<evidence type="ECO:0000256" key="2">
    <source>
        <dbReference type="ARBA" id="ARBA00022729"/>
    </source>
</evidence>
<feature type="chain" id="PRO_5021204150" description="Glycine zipper 2TM domain-containing protein" evidence="6">
    <location>
        <begin position="26"/>
        <end position="171"/>
    </location>
</feature>
<dbReference type="PANTHER" id="PTHR35603:SF1">
    <property type="entry name" value="OUTER MEMBRANE LIPOPROTEIN SLYB"/>
    <property type="match status" value="1"/>
</dbReference>
<keyword evidence="2 6" id="KW-0732">Signal</keyword>
<name>A0A502GPA0_9GAMM</name>
<evidence type="ECO:0000313" key="8">
    <source>
        <dbReference type="Proteomes" id="UP000317663"/>
    </source>
</evidence>
<evidence type="ECO:0008006" key="9">
    <source>
        <dbReference type="Google" id="ProtNLM"/>
    </source>
</evidence>
<proteinExistence type="predicted"/>
<dbReference type="InterPro" id="IPR051407">
    <property type="entry name" value="Bact_OM_lipoprot/Surf_antigen"/>
</dbReference>
<dbReference type="EMBL" id="RCZD01000002">
    <property type="protein sequence ID" value="TPG63959.1"/>
    <property type="molecule type" value="Genomic_DNA"/>
</dbReference>
<protein>
    <recommendedName>
        <fullName evidence="9">Glycine zipper 2TM domain-containing protein</fullName>
    </recommendedName>
</protein>
<dbReference type="Proteomes" id="UP000317663">
    <property type="component" value="Unassembled WGS sequence"/>
</dbReference>
<dbReference type="GO" id="GO:0009279">
    <property type="term" value="C:cell outer membrane"/>
    <property type="evidence" value="ECO:0007669"/>
    <property type="project" value="UniProtKB-SubCell"/>
</dbReference>
<keyword evidence="4" id="KW-0564">Palmitate</keyword>
<dbReference type="OrthoDB" id="7272387at2"/>
<feature type="signal peptide" evidence="6">
    <location>
        <begin position="1"/>
        <end position="25"/>
    </location>
</feature>
<evidence type="ECO:0000256" key="5">
    <source>
        <dbReference type="ARBA" id="ARBA00023288"/>
    </source>
</evidence>
<organism evidence="7 8">
    <name type="scientific">Ewingella americana</name>
    <dbReference type="NCBI Taxonomy" id="41202"/>
    <lineage>
        <taxon>Bacteria</taxon>
        <taxon>Pseudomonadati</taxon>
        <taxon>Pseudomonadota</taxon>
        <taxon>Gammaproteobacteria</taxon>
        <taxon>Enterobacterales</taxon>
        <taxon>Yersiniaceae</taxon>
        <taxon>Ewingella</taxon>
    </lineage>
</organism>
<keyword evidence="8" id="KW-1185">Reference proteome</keyword>
<dbReference type="AlphaFoldDB" id="A0A502GPA0"/>
<dbReference type="PROSITE" id="PS51257">
    <property type="entry name" value="PROKAR_LIPOPROTEIN"/>
    <property type="match status" value="1"/>
</dbReference>
<gene>
    <name evidence="7" type="ORF">EAH77_03780</name>
</gene>
<keyword evidence="5" id="KW-0449">Lipoprotein</keyword>
<evidence type="ECO:0000256" key="6">
    <source>
        <dbReference type="SAM" id="SignalP"/>
    </source>
</evidence>
<evidence type="ECO:0000313" key="7">
    <source>
        <dbReference type="EMBL" id="TPG63959.1"/>
    </source>
</evidence>
<evidence type="ECO:0000256" key="3">
    <source>
        <dbReference type="ARBA" id="ARBA00023136"/>
    </source>
</evidence>
<keyword evidence="3" id="KW-0472">Membrane</keyword>